<keyword evidence="2" id="KW-1185">Reference proteome</keyword>
<sequence length="92" mass="10532">MAILDFSPDAFSAYQGLADTPTRGVLLDRIDEVLDLLEKNPGQQRLRRHRLNPPGVWAVLVHAHDETWAILWAQRPEDPDAVMIEYLGPYRL</sequence>
<organism evidence="1 2">
    <name type="scientific">Actinomadura adrarensis</name>
    <dbReference type="NCBI Taxonomy" id="1819600"/>
    <lineage>
        <taxon>Bacteria</taxon>
        <taxon>Bacillati</taxon>
        <taxon>Actinomycetota</taxon>
        <taxon>Actinomycetes</taxon>
        <taxon>Streptosporangiales</taxon>
        <taxon>Thermomonosporaceae</taxon>
        <taxon>Actinomadura</taxon>
    </lineage>
</organism>
<reference evidence="2" key="1">
    <citation type="journal article" date="2019" name="Int. J. Syst. Evol. Microbiol.">
        <title>The Global Catalogue of Microorganisms (GCM) 10K type strain sequencing project: providing services to taxonomists for standard genome sequencing and annotation.</title>
        <authorList>
            <consortium name="The Broad Institute Genomics Platform"/>
            <consortium name="The Broad Institute Genome Sequencing Center for Infectious Disease"/>
            <person name="Wu L."/>
            <person name="Ma J."/>
        </authorList>
    </citation>
    <scope>NUCLEOTIDE SEQUENCE [LARGE SCALE GENOMIC DNA]</scope>
    <source>
        <strain evidence="2">JCM 31696</strain>
    </source>
</reference>
<proteinExistence type="predicted"/>
<evidence type="ECO:0000313" key="2">
    <source>
        <dbReference type="Proteomes" id="UP001597083"/>
    </source>
</evidence>
<evidence type="ECO:0000313" key="1">
    <source>
        <dbReference type="EMBL" id="MFD0854611.1"/>
    </source>
</evidence>
<evidence type="ECO:0008006" key="3">
    <source>
        <dbReference type="Google" id="ProtNLM"/>
    </source>
</evidence>
<gene>
    <name evidence="1" type="ORF">ACFQ07_20405</name>
</gene>
<dbReference type="Proteomes" id="UP001597083">
    <property type="component" value="Unassembled WGS sequence"/>
</dbReference>
<name>A0ABW3CM27_9ACTN</name>
<dbReference type="EMBL" id="JBHTIR010003061">
    <property type="protein sequence ID" value="MFD0854611.1"/>
    <property type="molecule type" value="Genomic_DNA"/>
</dbReference>
<protein>
    <recommendedName>
        <fullName evidence="3">Type II toxin-antitoxin system RelE/ParE family toxin</fullName>
    </recommendedName>
</protein>
<accession>A0ABW3CM27</accession>
<comment type="caution">
    <text evidence="1">The sequence shown here is derived from an EMBL/GenBank/DDBJ whole genome shotgun (WGS) entry which is preliminary data.</text>
</comment>